<organism evidence="2 3">
    <name type="scientific">Devosia nanyangense</name>
    <dbReference type="NCBI Taxonomy" id="1228055"/>
    <lineage>
        <taxon>Bacteria</taxon>
        <taxon>Pseudomonadati</taxon>
        <taxon>Pseudomonadota</taxon>
        <taxon>Alphaproteobacteria</taxon>
        <taxon>Hyphomicrobiales</taxon>
        <taxon>Devosiaceae</taxon>
        <taxon>Devosia</taxon>
    </lineage>
</organism>
<proteinExistence type="predicted"/>
<feature type="transmembrane region" description="Helical" evidence="1">
    <location>
        <begin position="6"/>
        <end position="25"/>
    </location>
</feature>
<dbReference type="Pfam" id="PF20181">
    <property type="entry name" value="DUF6544"/>
    <property type="match status" value="1"/>
</dbReference>
<accession>A0A933NYK9</accession>
<gene>
    <name evidence="2" type="ORF">HY834_20205</name>
</gene>
<keyword evidence="1" id="KW-0472">Membrane</keyword>
<sequence>MLRTILWIVTVVVLIGAGFLVLSYAKLFGDIGADVTRLVASAAPSPVPVVTDAMIDALPPPAQRYFRAAGVIGQPIPRLVRLKQKGRIRGGADAGWMTFEADETYSVNPPGFIWQAYFPSPLTPMVLGRDEYLEGSGSIVMKMLAALPVAEEHGAEMGPAGLMRYLNEMMWFPAAMLGPNIRIAAIDDNSFRLSIVDRGMTAEATLFVDEAGRVTNFRAQRFNSATRRLETWETPITGYGTLARLQLPVSGWAVWKLADGDFAYIELEVTELTYEN</sequence>
<dbReference type="EMBL" id="JACRAF010000068">
    <property type="protein sequence ID" value="MBI4924064.1"/>
    <property type="molecule type" value="Genomic_DNA"/>
</dbReference>
<protein>
    <submittedName>
        <fullName evidence="2">Uncharacterized protein</fullName>
    </submittedName>
</protein>
<reference evidence="2" key="1">
    <citation type="submission" date="2020-07" db="EMBL/GenBank/DDBJ databases">
        <title>Huge and variable diversity of episymbiotic CPR bacteria and DPANN archaea in groundwater ecosystems.</title>
        <authorList>
            <person name="He C.Y."/>
            <person name="Keren R."/>
            <person name="Whittaker M."/>
            <person name="Farag I.F."/>
            <person name="Doudna J."/>
            <person name="Cate J.H.D."/>
            <person name="Banfield J.F."/>
        </authorList>
    </citation>
    <scope>NUCLEOTIDE SEQUENCE</scope>
    <source>
        <strain evidence="2">NC_groundwater_1586_Pr3_B-0.1um_66_15</strain>
    </source>
</reference>
<comment type="caution">
    <text evidence="2">The sequence shown here is derived from an EMBL/GenBank/DDBJ whole genome shotgun (WGS) entry which is preliminary data.</text>
</comment>
<evidence type="ECO:0000313" key="2">
    <source>
        <dbReference type="EMBL" id="MBI4924064.1"/>
    </source>
</evidence>
<keyword evidence="1" id="KW-0812">Transmembrane</keyword>
<dbReference type="Proteomes" id="UP000782610">
    <property type="component" value="Unassembled WGS sequence"/>
</dbReference>
<name>A0A933NYK9_9HYPH</name>
<keyword evidence="1" id="KW-1133">Transmembrane helix</keyword>
<evidence type="ECO:0000313" key="3">
    <source>
        <dbReference type="Proteomes" id="UP000782610"/>
    </source>
</evidence>
<dbReference type="AlphaFoldDB" id="A0A933NYK9"/>
<dbReference type="InterPro" id="IPR046674">
    <property type="entry name" value="DUF6544"/>
</dbReference>
<evidence type="ECO:0000256" key="1">
    <source>
        <dbReference type="SAM" id="Phobius"/>
    </source>
</evidence>